<gene>
    <name evidence="3" type="ORF">Apa02nite_032630</name>
</gene>
<evidence type="ECO:0000256" key="1">
    <source>
        <dbReference type="SAM" id="MobiDB-lite"/>
    </source>
</evidence>
<protein>
    <recommendedName>
        <fullName evidence="2">F5/8 type C domain-containing protein</fullName>
    </recommendedName>
</protein>
<feature type="domain" description="F5/8 type C" evidence="2">
    <location>
        <begin position="40"/>
        <end position="178"/>
    </location>
</feature>
<evidence type="ECO:0000313" key="4">
    <source>
        <dbReference type="Proteomes" id="UP000624709"/>
    </source>
</evidence>
<sequence>MTPTPTATTLAPPSPTDTSEPAEATETSEAAQAPSKAPAASKSPTGKANPSGTNLALAGTCTASGVEGDPWLPRYACDGDPATRWSSAFTDKQWLRADLKRRWKLTTITLSWERSYAVRYRVETSLDGRTWTKLYGTADGTGGTVTIPAKNRVARYVRVFGLQRLSAYGYSLLEFQVR</sequence>
<accession>A0ABQ4B982</accession>
<dbReference type="Pfam" id="PF00754">
    <property type="entry name" value="F5_F8_type_C"/>
    <property type="match status" value="1"/>
</dbReference>
<dbReference type="PROSITE" id="PS50022">
    <property type="entry name" value="FA58C_3"/>
    <property type="match status" value="1"/>
</dbReference>
<organism evidence="3 4">
    <name type="scientific">Actinoplanes palleronii</name>
    <dbReference type="NCBI Taxonomy" id="113570"/>
    <lineage>
        <taxon>Bacteria</taxon>
        <taxon>Bacillati</taxon>
        <taxon>Actinomycetota</taxon>
        <taxon>Actinomycetes</taxon>
        <taxon>Micromonosporales</taxon>
        <taxon>Micromonosporaceae</taxon>
        <taxon>Actinoplanes</taxon>
    </lineage>
</organism>
<proteinExistence type="predicted"/>
<comment type="caution">
    <text evidence="3">The sequence shown here is derived from an EMBL/GenBank/DDBJ whole genome shotgun (WGS) entry which is preliminary data.</text>
</comment>
<name>A0ABQ4B982_9ACTN</name>
<dbReference type="SUPFAM" id="SSF49785">
    <property type="entry name" value="Galactose-binding domain-like"/>
    <property type="match status" value="1"/>
</dbReference>
<feature type="region of interest" description="Disordered" evidence="1">
    <location>
        <begin position="1"/>
        <end position="53"/>
    </location>
</feature>
<dbReference type="Proteomes" id="UP000624709">
    <property type="component" value="Unassembled WGS sequence"/>
</dbReference>
<dbReference type="Gene3D" id="2.60.120.260">
    <property type="entry name" value="Galactose-binding domain-like"/>
    <property type="match status" value="1"/>
</dbReference>
<dbReference type="InterPro" id="IPR008979">
    <property type="entry name" value="Galactose-bd-like_sf"/>
</dbReference>
<dbReference type="InterPro" id="IPR000421">
    <property type="entry name" value="FA58C"/>
</dbReference>
<keyword evidence="4" id="KW-1185">Reference proteome</keyword>
<evidence type="ECO:0000259" key="2">
    <source>
        <dbReference type="PROSITE" id="PS50022"/>
    </source>
</evidence>
<evidence type="ECO:0000313" key="3">
    <source>
        <dbReference type="EMBL" id="GIE67155.1"/>
    </source>
</evidence>
<reference evidence="3 4" key="1">
    <citation type="submission" date="2021-01" db="EMBL/GenBank/DDBJ databases">
        <title>Whole genome shotgun sequence of Actinoplanes palleronii NBRC 14916.</title>
        <authorList>
            <person name="Komaki H."/>
            <person name="Tamura T."/>
        </authorList>
    </citation>
    <scope>NUCLEOTIDE SEQUENCE [LARGE SCALE GENOMIC DNA]</scope>
    <source>
        <strain evidence="3 4">NBRC 14916</strain>
    </source>
</reference>
<dbReference type="EMBL" id="BOMS01000045">
    <property type="protein sequence ID" value="GIE67155.1"/>
    <property type="molecule type" value="Genomic_DNA"/>
</dbReference>
<feature type="compositionally biased region" description="Low complexity" evidence="1">
    <location>
        <begin position="1"/>
        <end position="48"/>
    </location>
</feature>